<proteinExistence type="predicted"/>
<keyword evidence="1" id="KW-0472">Membrane</keyword>
<name>A0A9K3I402_HELAN</name>
<dbReference type="Proteomes" id="UP000215914">
    <property type="component" value="Unassembled WGS sequence"/>
</dbReference>
<evidence type="ECO:0000313" key="2">
    <source>
        <dbReference type="EMBL" id="KAF5789436.1"/>
    </source>
</evidence>
<dbReference type="Gramene" id="mRNA:HanXRQr2_Chr09g0371211">
    <property type="protein sequence ID" value="CDS:HanXRQr2_Chr09g0371211.1"/>
    <property type="gene ID" value="HanXRQr2_Chr09g0371211"/>
</dbReference>
<evidence type="ECO:0000313" key="3">
    <source>
        <dbReference type="Proteomes" id="UP000215914"/>
    </source>
</evidence>
<comment type="caution">
    <text evidence="2">The sequence shown here is derived from an EMBL/GenBank/DDBJ whole genome shotgun (WGS) entry which is preliminary data.</text>
</comment>
<evidence type="ECO:0000256" key="1">
    <source>
        <dbReference type="SAM" id="Phobius"/>
    </source>
</evidence>
<accession>A0A9K3I402</accession>
<reference evidence="2" key="2">
    <citation type="submission" date="2020-06" db="EMBL/GenBank/DDBJ databases">
        <title>Helianthus annuus Genome sequencing and assembly Release 2.</title>
        <authorList>
            <person name="Gouzy J."/>
            <person name="Langlade N."/>
            <person name="Munos S."/>
        </authorList>
    </citation>
    <scope>NUCLEOTIDE SEQUENCE</scope>
    <source>
        <tissue evidence="2">Leaves</tissue>
    </source>
</reference>
<organism evidence="2 3">
    <name type="scientific">Helianthus annuus</name>
    <name type="common">Common sunflower</name>
    <dbReference type="NCBI Taxonomy" id="4232"/>
    <lineage>
        <taxon>Eukaryota</taxon>
        <taxon>Viridiplantae</taxon>
        <taxon>Streptophyta</taxon>
        <taxon>Embryophyta</taxon>
        <taxon>Tracheophyta</taxon>
        <taxon>Spermatophyta</taxon>
        <taxon>Magnoliopsida</taxon>
        <taxon>eudicotyledons</taxon>
        <taxon>Gunneridae</taxon>
        <taxon>Pentapetalae</taxon>
        <taxon>asterids</taxon>
        <taxon>campanulids</taxon>
        <taxon>Asterales</taxon>
        <taxon>Asteraceae</taxon>
        <taxon>Asteroideae</taxon>
        <taxon>Heliantheae alliance</taxon>
        <taxon>Heliantheae</taxon>
        <taxon>Helianthus</taxon>
    </lineage>
</organism>
<dbReference type="AlphaFoldDB" id="A0A9K3I402"/>
<protein>
    <submittedName>
        <fullName evidence="2">Uncharacterized protein</fullName>
    </submittedName>
</protein>
<keyword evidence="1" id="KW-0812">Transmembrane</keyword>
<sequence length="60" mass="7031">MQANVNTSGDVRFLSHVGHSVFFFFFFFFYSWLLGECLVENELGQPKTFLNRKTEEFLTG</sequence>
<keyword evidence="1" id="KW-1133">Transmembrane helix</keyword>
<feature type="transmembrane region" description="Helical" evidence="1">
    <location>
        <begin position="20"/>
        <end position="39"/>
    </location>
</feature>
<keyword evidence="3" id="KW-1185">Reference proteome</keyword>
<dbReference type="EMBL" id="MNCJ02000324">
    <property type="protein sequence ID" value="KAF5789436.1"/>
    <property type="molecule type" value="Genomic_DNA"/>
</dbReference>
<gene>
    <name evidence="2" type="ORF">HanXRQr2_Chr09g0371211</name>
</gene>
<reference evidence="2" key="1">
    <citation type="journal article" date="2017" name="Nature">
        <title>The sunflower genome provides insights into oil metabolism, flowering and Asterid evolution.</title>
        <authorList>
            <person name="Badouin H."/>
            <person name="Gouzy J."/>
            <person name="Grassa C.J."/>
            <person name="Murat F."/>
            <person name="Staton S.E."/>
            <person name="Cottret L."/>
            <person name="Lelandais-Briere C."/>
            <person name="Owens G.L."/>
            <person name="Carrere S."/>
            <person name="Mayjonade B."/>
            <person name="Legrand L."/>
            <person name="Gill N."/>
            <person name="Kane N.C."/>
            <person name="Bowers J.E."/>
            <person name="Hubner S."/>
            <person name="Bellec A."/>
            <person name="Berard A."/>
            <person name="Berges H."/>
            <person name="Blanchet N."/>
            <person name="Boniface M.C."/>
            <person name="Brunel D."/>
            <person name="Catrice O."/>
            <person name="Chaidir N."/>
            <person name="Claudel C."/>
            <person name="Donnadieu C."/>
            <person name="Faraut T."/>
            <person name="Fievet G."/>
            <person name="Helmstetter N."/>
            <person name="King M."/>
            <person name="Knapp S.J."/>
            <person name="Lai Z."/>
            <person name="Le Paslier M.C."/>
            <person name="Lippi Y."/>
            <person name="Lorenzon L."/>
            <person name="Mandel J.R."/>
            <person name="Marage G."/>
            <person name="Marchand G."/>
            <person name="Marquand E."/>
            <person name="Bret-Mestries E."/>
            <person name="Morien E."/>
            <person name="Nambeesan S."/>
            <person name="Nguyen T."/>
            <person name="Pegot-Espagnet P."/>
            <person name="Pouilly N."/>
            <person name="Raftis F."/>
            <person name="Sallet E."/>
            <person name="Schiex T."/>
            <person name="Thomas J."/>
            <person name="Vandecasteele C."/>
            <person name="Vares D."/>
            <person name="Vear F."/>
            <person name="Vautrin S."/>
            <person name="Crespi M."/>
            <person name="Mangin B."/>
            <person name="Burke J.M."/>
            <person name="Salse J."/>
            <person name="Munos S."/>
            <person name="Vincourt P."/>
            <person name="Rieseberg L.H."/>
            <person name="Langlade N.B."/>
        </authorList>
    </citation>
    <scope>NUCLEOTIDE SEQUENCE</scope>
    <source>
        <tissue evidence="2">Leaves</tissue>
    </source>
</reference>